<feature type="compositionally biased region" description="Polar residues" evidence="1">
    <location>
        <begin position="10"/>
        <end position="19"/>
    </location>
</feature>
<dbReference type="Proteomes" id="UP001596160">
    <property type="component" value="Unassembled WGS sequence"/>
</dbReference>
<proteinExistence type="predicted"/>
<organism evidence="2 3">
    <name type="scientific">Streptomyces amakusaensis</name>
    <dbReference type="NCBI Taxonomy" id="67271"/>
    <lineage>
        <taxon>Bacteria</taxon>
        <taxon>Bacillati</taxon>
        <taxon>Actinomycetota</taxon>
        <taxon>Actinomycetes</taxon>
        <taxon>Kitasatosporales</taxon>
        <taxon>Streptomycetaceae</taxon>
        <taxon>Streptomyces</taxon>
    </lineage>
</organism>
<protein>
    <submittedName>
        <fullName evidence="2">Uncharacterized protein</fullName>
    </submittedName>
</protein>
<evidence type="ECO:0000256" key="1">
    <source>
        <dbReference type="SAM" id="MobiDB-lite"/>
    </source>
</evidence>
<dbReference type="EMBL" id="JBHSKP010000008">
    <property type="protein sequence ID" value="MFC5153120.1"/>
    <property type="molecule type" value="Genomic_DNA"/>
</dbReference>
<keyword evidence="3" id="KW-1185">Reference proteome</keyword>
<reference evidence="3" key="1">
    <citation type="journal article" date="2019" name="Int. J. Syst. Evol. Microbiol.">
        <title>The Global Catalogue of Microorganisms (GCM) 10K type strain sequencing project: providing services to taxonomists for standard genome sequencing and annotation.</title>
        <authorList>
            <consortium name="The Broad Institute Genomics Platform"/>
            <consortium name="The Broad Institute Genome Sequencing Center for Infectious Disease"/>
            <person name="Wu L."/>
            <person name="Ma J."/>
        </authorList>
    </citation>
    <scope>NUCLEOTIDE SEQUENCE [LARGE SCALE GENOMIC DNA]</scope>
    <source>
        <strain evidence="3">PCU 266</strain>
    </source>
</reference>
<feature type="region of interest" description="Disordered" evidence="1">
    <location>
        <begin position="1"/>
        <end position="24"/>
    </location>
</feature>
<evidence type="ECO:0000313" key="2">
    <source>
        <dbReference type="EMBL" id="MFC5153120.1"/>
    </source>
</evidence>
<sequence length="226" mass="24925">MPSPPEQGAKAQTATTPFRLNSFRDPHPSYRVGFEGWRGTSPELGEISVTYPFRDGEEEIRSIVRGERIPTVLYDVKGLHVAAGLLMPTLNRGTLRVGEDEVAMSRNRLGVTEQSRALHLTHGEDKYRLWAISRLHYALAREASEGRPGVTVQVEQSGKHGMRAMKSGRLHLAFTIEGIAEPTDIALAAMFSGVDRSNLTTGGSARALFTRGRDQAMEIAWGTWQP</sequence>
<dbReference type="RefSeq" id="WP_344474328.1">
    <property type="nucleotide sequence ID" value="NZ_BAAASB010000004.1"/>
</dbReference>
<evidence type="ECO:0000313" key="3">
    <source>
        <dbReference type="Proteomes" id="UP001596160"/>
    </source>
</evidence>
<gene>
    <name evidence="2" type="ORF">ACFPRH_15395</name>
</gene>
<name>A0ABW0AKC7_9ACTN</name>
<accession>A0ABW0AKC7</accession>
<comment type="caution">
    <text evidence="2">The sequence shown here is derived from an EMBL/GenBank/DDBJ whole genome shotgun (WGS) entry which is preliminary data.</text>
</comment>